<comment type="caution">
    <text evidence="2">The sequence shown here is derived from an EMBL/GenBank/DDBJ whole genome shotgun (WGS) entry which is preliminary data.</text>
</comment>
<proteinExistence type="predicted"/>
<dbReference type="GO" id="GO:0003677">
    <property type="term" value="F:DNA binding"/>
    <property type="evidence" value="ECO:0007669"/>
    <property type="project" value="InterPro"/>
</dbReference>
<evidence type="ECO:0000313" key="3">
    <source>
        <dbReference type="Proteomes" id="UP000532194"/>
    </source>
</evidence>
<evidence type="ECO:0000259" key="1">
    <source>
        <dbReference type="Pfam" id="PF12728"/>
    </source>
</evidence>
<dbReference type="AlphaFoldDB" id="A0A7Y0EPH3"/>
<organism evidence="2 3">
    <name type="scientific">Bifidobacterium oedipodis</name>
    <dbReference type="NCBI Taxonomy" id="2675322"/>
    <lineage>
        <taxon>Bacteria</taxon>
        <taxon>Bacillati</taxon>
        <taxon>Actinomycetota</taxon>
        <taxon>Actinomycetes</taxon>
        <taxon>Bifidobacteriales</taxon>
        <taxon>Bifidobacteriaceae</taxon>
        <taxon>Bifidobacterium</taxon>
    </lineage>
</organism>
<dbReference type="Pfam" id="PF12728">
    <property type="entry name" value="HTH_17"/>
    <property type="match status" value="1"/>
</dbReference>
<dbReference type="InterPro" id="IPR010093">
    <property type="entry name" value="SinI_DNA-bd"/>
</dbReference>
<dbReference type="RefSeq" id="WP_169172060.1">
    <property type="nucleotide sequence ID" value="NZ_JAAIII010000003.1"/>
</dbReference>
<dbReference type="Proteomes" id="UP000532194">
    <property type="component" value="Unassembled WGS sequence"/>
</dbReference>
<sequence>MTMPAIVMPQDASELDDRLYETGAGDAQVIIPRDDQNDTSELERITTELLRGKLRLVDEDGEEIRLGEEVREAFAAVTKILNSGNAVSIKPERRMLSTSAAAELLGVSRQTMIRLLDKGEIPYTRPSNHRRVALEDVMRYQTECRRSRIGSINALHEVQESFAGVAENIGVQSEQDVQALVDELRHERR</sequence>
<dbReference type="EMBL" id="JAAIII010000003">
    <property type="protein sequence ID" value="NMM94015.1"/>
    <property type="molecule type" value="Genomic_DNA"/>
</dbReference>
<evidence type="ECO:0000313" key="2">
    <source>
        <dbReference type="EMBL" id="NMM94015.1"/>
    </source>
</evidence>
<accession>A0A7Y0EPH3</accession>
<dbReference type="InterPro" id="IPR009061">
    <property type="entry name" value="DNA-bd_dom_put_sf"/>
</dbReference>
<feature type="domain" description="Helix-turn-helix" evidence="1">
    <location>
        <begin position="95"/>
        <end position="144"/>
    </location>
</feature>
<dbReference type="InterPro" id="IPR041657">
    <property type="entry name" value="HTH_17"/>
</dbReference>
<dbReference type="SUPFAM" id="SSF46955">
    <property type="entry name" value="Putative DNA-binding domain"/>
    <property type="match status" value="1"/>
</dbReference>
<dbReference type="NCBIfam" id="TIGR01764">
    <property type="entry name" value="excise"/>
    <property type="match status" value="1"/>
</dbReference>
<name>A0A7Y0EPH3_9BIFI</name>
<reference evidence="2 3" key="1">
    <citation type="submission" date="2020-02" db="EMBL/GenBank/DDBJ databases">
        <title>Characterization of phylogenetic diversity of novel bifidobacterial species isolated in Czech ZOOs.</title>
        <authorList>
            <person name="Lugli G.A."/>
            <person name="Vera N.B."/>
            <person name="Ventura M."/>
        </authorList>
    </citation>
    <scope>NUCLEOTIDE SEQUENCE [LARGE SCALE GENOMIC DNA]</scope>
    <source>
        <strain evidence="2 3">DSM 109957</strain>
    </source>
</reference>
<keyword evidence="3" id="KW-1185">Reference proteome</keyword>
<protein>
    <submittedName>
        <fullName evidence="2">Excisionase</fullName>
    </submittedName>
</protein>
<gene>
    <name evidence="2" type="ORF">G1C95_1202</name>
</gene>